<evidence type="ECO:0000256" key="4">
    <source>
        <dbReference type="ARBA" id="ARBA00035245"/>
    </source>
</evidence>
<comment type="similarity">
    <text evidence="1 5 6">Belongs to the universal ribosomal protein uL5 family.</text>
</comment>
<evidence type="ECO:0000256" key="2">
    <source>
        <dbReference type="ARBA" id="ARBA00022980"/>
    </source>
</evidence>
<proteinExistence type="inferred from homology"/>
<dbReference type="PIRSF" id="PIRSF002161">
    <property type="entry name" value="Ribosomal_L5"/>
    <property type="match status" value="1"/>
</dbReference>
<gene>
    <name evidence="5" type="primary">rplE</name>
    <name evidence="9" type="ORF">A2319_04865</name>
</gene>
<evidence type="ECO:0000259" key="8">
    <source>
        <dbReference type="Pfam" id="PF00673"/>
    </source>
</evidence>
<dbReference type="HAMAP" id="MF_01333_B">
    <property type="entry name" value="Ribosomal_uL5_B"/>
    <property type="match status" value="1"/>
</dbReference>
<name>A0A1G2BHQ1_9BACT</name>
<dbReference type="PANTHER" id="PTHR11994">
    <property type="entry name" value="60S RIBOSOMAL PROTEIN L11-RELATED"/>
    <property type="match status" value="1"/>
</dbReference>
<dbReference type="InterPro" id="IPR020930">
    <property type="entry name" value="Ribosomal_uL5_bac-type"/>
</dbReference>
<dbReference type="GO" id="GO:0000049">
    <property type="term" value="F:tRNA binding"/>
    <property type="evidence" value="ECO:0007669"/>
    <property type="project" value="UniProtKB-UniRule"/>
</dbReference>
<dbReference type="GO" id="GO:0003735">
    <property type="term" value="F:structural constituent of ribosome"/>
    <property type="evidence" value="ECO:0007669"/>
    <property type="project" value="InterPro"/>
</dbReference>
<dbReference type="Proteomes" id="UP000176420">
    <property type="component" value="Unassembled WGS sequence"/>
</dbReference>
<keyword evidence="5" id="KW-0694">RNA-binding</keyword>
<keyword evidence="5" id="KW-0699">rRNA-binding</keyword>
<dbReference type="Pfam" id="PF00673">
    <property type="entry name" value="Ribosomal_L5_C"/>
    <property type="match status" value="1"/>
</dbReference>
<dbReference type="InterPro" id="IPR020929">
    <property type="entry name" value="Ribosomal_uL5_CS"/>
</dbReference>
<dbReference type="InterPro" id="IPR031309">
    <property type="entry name" value="Ribosomal_uL5_C"/>
</dbReference>
<evidence type="ECO:0000256" key="3">
    <source>
        <dbReference type="ARBA" id="ARBA00023274"/>
    </source>
</evidence>
<evidence type="ECO:0000256" key="6">
    <source>
        <dbReference type="RuleBase" id="RU003930"/>
    </source>
</evidence>
<dbReference type="InterPro" id="IPR031310">
    <property type="entry name" value="Ribosomal_uL5_N"/>
</dbReference>
<dbReference type="Pfam" id="PF00281">
    <property type="entry name" value="Ribosomal_L5"/>
    <property type="match status" value="1"/>
</dbReference>
<dbReference type="GO" id="GO:0019843">
    <property type="term" value="F:rRNA binding"/>
    <property type="evidence" value="ECO:0007669"/>
    <property type="project" value="UniProtKB-UniRule"/>
</dbReference>
<keyword evidence="5" id="KW-0820">tRNA-binding</keyword>
<dbReference type="AlphaFoldDB" id="A0A1G2BHQ1"/>
<accession>A0A1G2BHQ1</accession>
<feature type="domain" description="Large ribosomal subunit protein uL5 N-terminal" evidence="7">
    <location>
        <begin position="25"/>
        <end position="81"/>
    </location>
</feature>
<sequence length="187" mass="20746">MNRLQEKYNQVVIPQLKKQLGIANNLALPKVEKIILNAGLGKSITGDHNYIEMAVDALARISGQRPIKTLAKQSISNFKIRKGMVVGAKVTLRGERMYAFLDKLINVALPRVRDFRGLKPNAFDGHGNYSIGFSEHIVFPEISSDEVEKIVGLEINIVTTAKNNEQAKALLGALGLPFQKEEPKQKK</sequence>
<dbReference type="NCBIfam" id="NF000585">
    <property type="entry name" value="PRK00010.1"/>
    <property type="match status" value="1"/>
</dbReference>
<protein>
    <recommendedName>
        <fullName evidence="4 5">Large ribosomal subunit protein uL5</fullName>
    </recommendedName>
</protein>
<reference evidence="9 10" key="1">
    <citation type="journal article" date="2016" name="Nat. Commun.">
        <title>Thousands of microbial genomes shed light on interconnected biogeochemical processes in an aquifer system.</title>
        <authorList>
            <person name="Anantharaman K."/>
            <person name="Brown C.T."/>
            <person name="Hug L.A."/>
            <person name="Sharon I."/>
            <person name="Castelle C.J."/>
            <person name="Probst A.J."/>
            <person name="Thomas B.C."/>
            <person name="Singh A."/>
            <person name="Wilkins M.J."/>
            <person name="Karaoz U."/>
            <person name="Brodie E.L."/>
            <person name="Williams K.H."/>
            <person name="Hubbard S.S."/>
            <person name="Banfield J.F."/>
        </authorList>
    </citation>
    <scope>NUCLEOTIDE SEQUENCE [LARGE SCALE GENOMIC DNA]</scope>
</reference>
<dbReference type="GO" id="GO:0005840">
    <property type="term" value="C:ribosome"/>
    <property type="evidence" value="ECO:0007669"/>
    <property type="project" value="UniProtKB-KW"/>
</dbReference>
<comment type="subunit">
    <text evidence="5">Part of the 50S ribosomal subunit; part of the 5S rRNA/L5/L18/L25 subcomplex. Contacts the 5S rRNA and the P site tRNA. Forms a bridge to the 30S subunit in the 70S ribosome.</text>
</comment>
<evidence type="ECO:0000313" key="9">
    <source>
        <dbReference type="EMBL" id="OGY87747.1"/>
    </source>
</evidence>
<organism evidence="9 10">
    <name type="scientific">Candidatus Kerfeldbacteria bacterium RIFOXYB2_FULL_38_14</name>
    <dbReference type="NCBI Taxonomy" id="1798547"/>
    <lineage>
        <taxon>Bacteria</taxon>
        <taxon>Candidatus Kerfeldiibacteriota</taxon>
    </lineage>
</organism>
<dbReference type="GO" id="GO:1990904">
    <property type="term" value="C:ribonucleoprotein complex"/>
    <property type="evidence" value="ECO:0007669"/>
    <property type="project" value="UniProtKB-KW"/>
</dbReference>
<dbReference type="GO" id="GO:0006412">
    <property type="term" value="P:translation"/>
    <property type="evidence" value="ECO:0007669"/>
    <property type="project" value="UniProtKB-UniRule"/>
</dbReference>
<keyword evidence="3 5" id="KW-0687">Ribonucleoprotein</keyword>
<evidence type="ECO:0000259" key="7">
    <source>
        <dbReference type="Pfam" id="PF00281"/>
    </source>
</evidence>
<keyword evidence="2 5" id="KW-0689">Ribosomal protein</keyword>
<dbReference type="InterPro" id="IPR002132">
    <property type="entry name" value="Ribosomal_uL5"/>
</dbReference>
<dbReference type="PROSITE" id="PS00358">
    <property type="entry name" value="RIBOSOMAL_L5"/>
    <property type="match status" value="1"/>
</dbReference>
<dbReference type="Gene3D" id="3.30.1440.10">
    <property type="match status" value="1"/>
</dbReference>
<evidence type="ECO:0000256" key="1">
    <source>
        <dbReference type="ARBA" id="ARBA00008553"/>
    </source>
</evidence>
<evidence type="ECO:0000313" key="10">
    <source>
        <dbReference type="Proteomes" id="UP000176420"/>
    </source>
</evidence>
<dbReference type="SUPFAM" id="SSF55282">
    <property type="entry name" value="RL5-like"/>
    <property type="match status" value="1"/>
</dbReference>
<feature type="domain" description="Large ribosomal subunit protein uL5 C-terminal" evidence="8">
    <location>
        <begin position="86"/>
        <end position="178"/>
    </location>
</feature>
<comment type="caution">
    <text evidence="9">The sequence shown here is derived from an EMBL/GenBank/DDBJ whole genome shotgun (WGS) entry which is preliminary data.</text>
</comment>
<comment type="function">
    <text evidence="5">This is 1 of the proteins that bind and probably mediate the attachment of the 5S RNA into the large ribosomal subunit, where it forms part of the central protuberance. In the 70S ribosome it contacts protein S13 of the 30S subunit (bridge B1b), connecting the 2 subunits; this bridge is implicated in subunit movement. Contacts the P site tRNA; the 5S rRNA and some of its associated proteins might help stabilize positioning of ribosome-bound tRNAs.</text>
</comment>
<dbReference type="InterPro" id="IPR022803">
    <property type="entry name" value="Ribosomal_uL5_dom_sf"/>
</dbReference>
<dbReference type="EMBL" id="MHKI01000006">
    <property type="protein sequence ID" value="OGY87747.1"/>
    <property type="molecule type" value="Genomic_DNA"/>
</dbReference>
<evidence type="ECO:0000256" key="5">
    <source>
        <dbReference type="HAMAP-Rule" id="MF_01333"/>
    </source>
</evidence>
<dbReference type="FunFam" id="3.30.1440.10:FF:000001">
    <property type="entry name" value="50S ribosomal protein L5"/>
    <property type="match status" value="1"/>
</dbReference>